<reference evidence="1 2" key="1">
    <citation type="submission" date="2020-09" db="EMBL/GenBank/DDBJ databases">
        <title>TT11 complete genome.</title>
        <authorList>
            <person name="Wu Z."/>
        </authorList>
    </citation>
    <scope>NUCLEOTIDE SEQUENCE [LARGE SCALE GENOMIC DNA]</scope>
    <source>
        <strain evidence="1 2">TT11</strain>
    </source>
</reference>
<sequence length="219" mass="23876">MVDVLDAKYEFLSVVFSNMPIGTNFTQSGQTLTWNNVSLNQTCNTFGVDYGCLNPVAPSYCVIIKVKVKAFTPPGNIDNAATLSDNGTNTLTTEKAKVNIKESSVLKFTKEVSTDLLSFSSIVTFRPQCDDGVFYKISVTNLGNKDVLQYQVIDELPDVNDVYFPTTLNRGSDFSFVNVINRSAPDFNVSFLNNTPSSTTSQANFNCNTVSTGNSSSSN</sequence>
<accession>A0A8J6Q9E8</accession>
<keyword evidence="2" id="KW-1185">Reference proteome</keyword>
<dbReference type="Proteomes" id="UP000600588">
    <property type="component" value="Unassembled WGS sequence"/>
</dbReference>
<evidence type="ECO:0000313" key="2">
    <source>
        <dbReference type="Proteomes" id="UP000600588"/>
    </source>
</evidence>
<comment type="caution">
    <text evidence="1">The sequence shown here is derived from an EMBL/GenBank/DDBJ whole genome shotgun (WGS) entry which is preliminary data.</text>
</comment>
<name>A0A8J6Q9E8_9FLAO</name>
<proteinExistence type="predicted"/>
<dbReference type="RefSeq" id="WP_188230197.1">
    <property type="nucleotide sequence ID" value="NZ_JACVXB010000003.1"/>
</dbReference>
<evidence type="ECO:0000313" key="1">
    <source>
        <dbReference type="EMBL" id="MBD0832422.1"/>
    </source>
</evidence>
<gene>
    <name evidence="1" type="ORF">ICJ83_09780</name>
</gene>
<dbReference type="AlphaFoldDB" id="A0A8J6Q9E8"/>
<dbReference type="EMBL" id="JACVXB010000003">
    <property type="protein sequence ID" value="MBD0832422.1"/>
    <property type="molecule type" value="Genomic_DNA"/>
</dbReference>
<evidence type="ECO:0008006" key="3">
    <source>
        <dbReference type="Google" id="ProtNLM"/>
    </source>
</evidence>
<protein>
    <recommendedName>
        <fullName evidence="3">DUF11 domain-containing protein</fullName>
    </recommendedName>
</protein>
<organism evidence="1 2">
    <name type="scientific">Aestuariibaculum sediminum</name>
    <dbReference type="NCBI Taxonomy" id="2770637"/>
    <lineage>
        <taxon>Bacteria</taxon>
        <taxon>Pseudomonadati</taxon>
        <taxon>Bacteroidota</taxon>
        <taxon>Flavobacteriia</taxon>
        <taxon>Flavobacteriales</taxon>
        <taxon>Flavobacteriaceae</taxon>
    </lineage>
</organism>